<organism evidence="1">
    <name type="scientific">uncultured Caudovirales phage</name>
    <dbReference type="NCBI Taxonomy" id="2100421"/>
    <lineage>
        <taxon>Viruses</taxon>
        <taxon>Duplodnaviria</taxon>
        <taxon>Heunggongvirae</taxon>
        <taxon>Uroviricota</taxon>
        <taxon>Caudoviricetes</taxon>
        <taxon>Peduoviridae</taxon>
        <taxon>Maltschvirus</taxon>
        <taxon>Maltschvirus maltsch</taxon>
    </lineage>
</organism>
<gene>
    <name evidence="1" type="ORF">UFOVP851_30</name>
</gene>
<sequence length="63" mass="7584">MSTKKENSETENWVLAETMRQHFAMPRSTMEVLIRRGLPHIKLGRNRRFKLSEVENWLKTNQK</sequence>
<evidence type="ECO:0000313" key="1">
    <source>
        <dbReference type="EMBL" id="CAB4166471.1"/>
    </source>
</evidence>
<dbReference type="EMBL" id="LR796790">
    <property type="protein sequence ID" value="CAB4166471.1"/>
    <property type="molecule type" value="Genomic_DNA"/>
</dbReference>
<dbReference type="Gene3D" id="1.10.10.10">
    <property type="entry name" value="Winged helix-like DNA-binding domain superfamily/Winged helix DNA-binding domain"/>
    <property type="match status" value="1"/>
</dbReference>
<name>A0A6J5PAN6_9CAUD</name>
<protein>
    <submittedName>
        <fullName evidence="1">Helix-turn-helix domain containing protein</fullName>
    </submittedName>
</protein>
<proteinExistence type="predicted"/>
<dbReference type="InterPro" id="IPR036388">
    <property type="entry name" value="WH-like_DNA-bd_sf"/>
</dbReference>
<reference evidence="1" key="1">
    <citation type="submission" date="2020-04" db="EMBL/GenBank/DDBJ databases">
        <authorList>
            <person name="Chiriac C."/>
            <person name="Salcher M."/>
            <person name="Ghai R."/>
            <person name="Kavagutti S V."/>
        </authorList>
    </citation>
    <scope>NUCLEOTIDE SEQUENCE</scope>
</reference>
<accession>A0A6J5PAN6</accession>